<comment type="caution">
    <text evidence="2">The sequence shown here is derived from an EMBL/GenBank/DDBJ whole genome shotgun (WGS) entry which is preliminary data.</text>
</comment>
<dbReference type="InParanoid" id="A0A7J8JXJ3"/>
<feature type="transmembrane region" description="Helical" evidence="1">
    <location>
        <begin position="26"/>
        <end position="43"/>
    </location>
</feature>
<proteinExistence type="predicted"/>
<feature type="transmembrane region" description="Helical" evidence="1">
    <location>
        <begin position="79"/>
        <end position="99"/>
    </location>
</feature>
<dbReference type="AlphaFoldDB" id="A0A7J8JXJ3"/>
<evidence type="ECO:0000313" key="3">
    <source>
        <dbReference type="Proteomes" id="UP000550707"/>
    </source>
</evidence>
<dbReference type="Proteomes" id="UP000550707">
    <property type="component" value="Unassembled WGS sequence"/>
</dbReference>
<keyword evidence="1" id="KW-0472">Membrane</keyword>
<reference evidence="2 3" key="1">
    <citation type="journal article" date="2020" name="Nature">
        <title>Six reference-quality genomes reveal evolution of bat adaptations.</title>
        <authorList>
            <person name="Jebb D."/>
            <person name="Huang Z."/>
            <person name="Pippel M."/>
            <person name="Hughes G.M."/>
            <person name="Lavrichenko K."/>
            <person name="Devanna P."/>
            <person name="Winkler S."/>
            <person name="Jermiin L.S."/>
            <person name="Skirmuntt E.C."/>
            <person name="Katzourakis A."/>
            <person name="Burkitt-Gray L."/>
            <person name="Ray D.A."/>
            <person name="Sullivan K.A.M."/>
            <person name="Roscito J.G."/>
            <person name="Kirilenko B.M."/>
            <person name="Davalos L.M."/>
            <person name="Corthals A.P."/>
            <person name="Power M.L."/>
            <person name="Jones G."/>
            <person name="Ransome R.D."/>
            <person name="Dechmann D.K.N."/>
            <person name="Locatelli A.G."/>
            <person name="Puechmaille S.J."/>
            <person name="Fedrigo O."/>
            <person name="Jarvis E.D."/>
            <person name="Hiller M."/>
            <person name="Vernes S.C."/>
            <person name="Myers E.W."/>
            <person name="Teeling E.C."/>
        </authorList>
    </citation>
    <scope>NUCLEOTIDE SEQUENCE [LARGE SCALE GENOMIC DNA]</scope>
    <source>
        <strain evidence="2">MMolMol1</strain>
        <tissue evidence="2">Muscle</tissue>
    </source>
</reference>
<protein>
    <submittedName>
        <fullName evidence="2">Uncharacterized protein</fullName>
    </submittedName>
</protein>
<gene>
    <name evidence="2" type="ORF">HJG59_008080</name>
</gene>
<sequence>MYSKYQSFSVYTYTYIHAQTCIRYKIHMYMCACLFLHFVYGMFCQEEVLKVDIVKYINLDLHELYFSCLVYKIFSDFCVIRLVGITLYFLLIVFFFFILTRRHFPFFCTDRVGGRERGRERVRETSM</sequence>
<dbReference type="EMBL" id="JACASF010000001">
    <property type="protein sequence ID" value="KAF6501099.1"/>
    <property type="molecule type" value="Genomic_DNA"/>
</dbReference>
<evidence type="ECO:0000256" key="1">
    <source>
        <dbReference type="SAM" id="Phobius"/>
    </source>
</evidence>
<name>A0A7J8JXJ3_MOLMO</name>
<keyword evidence="1" id="KW-1133">Transmembrane helix</keyword>
<evidence type="ECO:0000313" key="2">
    <source>
        <dbReference type="EMBL" id="KAF6501099.1"/>
    </source>
</evidence>
<organism evidence="2 3">
    <name type="scientific">Molossus molossus</name>
    <name type="common">Pallas' mastiff bat</name>
    <name type="synonym">Vespertilio molossus</name>
    <dbReference type="NCBI Taxonomy" id="27622"/>
    <lineage>
        <taxon>Eukaryota</taxon>
        <taxon>Metazoa</taxon>
        <taxon>Chordata</taxon>
        <taxon>Craniata</taxon>
        <taxon>Vertebrata</taxon>
        <taxon>Euteleostomi</taxon>
        <taxon>Mammalia</taxon>
        <taxon>Eutheria</taxon>
        <taxon>Laurasiatheria</taxon>
        <taxon>Chiroptera</taxon>
        <taxon>Yangochiroptera</taxon>
        <taxon>Molossidae</taxon>
        <taxon>Molossus</taxon>
    </lineage>
</organism>
<keyword evidence="1" id="KW-0812">Transmembrane</keyword>
<keyword evidence="3" id="KW-1185">Reference proteome</keyword>
<accession>A0A7J8JXJ3</accession>